<evidence type="ECO:0000256" key="9">
    <source>
        <dbReference type="SAM" id="MobiDB-lite"/>
    </source>
</evidence>
<evidence type="ECO:0000313" key="12">
    <source>
        <dbReference type="Proteomes" id="UP000719412"/>
    </source>
</evidence>
<dbReference type="Pfam" id="PF15926">
    <property type="entry name" value="RNF220"/>
    <property type="match status" value="1"/>
</dbReference>
<dbReference type="InterPro" id="IPR010548">
    <property type="entry name" value="BNIP3"/>
</dbReference>
<comment type="subcellular location">
    <subcellularLocation>
        <location evidence="1">Membrane</location>
        <topology evidence="1">Single-pass membrane protein</topology>
    </subcellularLocation>
    <subcellularLocation>
        <location evidence="2">Mitochondrion membrane</location>
    </subcellularLocation>
</comment>
<keyword evidence="7" id="KW-0496">Mitochondrion</keyword>
<protein>
    <recommendedName>
        <fullName evidence="10">E3 ubiquitin-protein ligase RNF220 middle domain-containing protein</fullName>
    </recommendedName>
</protein>
<feature type="compositionally biased region" description="Polar residues" evidence="9">
    <location>
        <begin position="218"/>
        <end position="230"/>
    </location>
</feature>
<reference evidence="11" key="2">
    <citation type="submission" date="2021-08" db="EMBL/GenBank/DDBJ databases">
        <authorList>
            <person name="Eriksson T."/>
        </authorList>
    </citation>
    <scope>NUCLEOTIDE SEQUENCE</scope>
    <source>
        <strain evidence="11">Stoneville</strain>
        <tissue evidence="11">Whole head</tissue>
    </source>
</reference>
<gene>
    <name evidence="11" type="ORF">GEV33_000183</name>
</gene>
<accession>A0A8J6LH83</accession>
<dbReference type="EMBL" id="JABDTM020000801">
    <property type="protein sequence ID" value="KAH0822609.1"/>
    <property type="molecule type" value="Genomic_DNA"/>
</dbReference>
<evidence type="ECO:0000256" key="6">
    <source>
        <dbReference type="ARBA" id="ARBA00022989"/>
    </source>
</evidence>
<keyword evidence="6" id="KW-1133">Transmembrane helix</keyword>
<comment type="similarity">
    <text evidence="3">Belongs to the NIP3 family.</text>
</comment>
<comment type="caution">
    <text evidence="11">The sequence shown here is derived from an EMBL/GenBank/DDBJ whole genome shotgun (WGS) entry which is preliminary data.</text>
</comment>
<feature type="region of interest" description="Disordered" evidence="9">
    <location>
        <begin position="211"/>
        <end position="234"/>
    </location>
</feature>
<organism evidence="11 12">
    <name type="scientific">Tenebrio molitor</name>
    <name type="common">Yellow mealworm beetle</name>
    <dbReference type="NCBI Taxonomy" id="7067"/>
    <lineage>
        <taxon>Eukaryota</taxon>
        <taxon>Metazoa</taxon>
        <taxon>Ecdysozoa</taxon>
        <taxon>Arthropoda</taxon>
        <taxon>Hexapoda</taxon>
        <taxon>Insecta</taxon>
        <taxon>Pterygota</taxon>
        <taxon>Neoptera</taxon>
        <taxon>Endopterygota</taxon>
        <taxon>Coleoptera</taxon>
        <taxon>Polyphaga</taxon>
        <taxon>Cucujiformia</taxon>
        <taxon>Tenebrionidae</taxon>
        <taxon>Tenebrio</taxon>
    </lineage>
</organism>
<proteinExistence type="inferred from homology"/>
<evidence type="ECO:0000256" key="8">
    <source>
        <dbReference type="ARBA" id="ARBA00023136"/>
    </source>
</evidence>
<evidence type="ECO:0000256" key="5">
    <source>
        <dbReference type="ARBA" id="ARBA00022703"/>
    </source>
</evidence>
<dbReference type="PANTHER" id="PTHR13459:SF1">
    <property type="entry name" value="E3 UBIQUITIN-PROTEIN LIGASE RNF220 ISOFORM X1"/>
    <property type="match status" value="1"/>
</dbReference>
<feature type="region of interest" description="Disordered" evidence="9">
    <location>
        <begin position="53"/>
        <end position="92"/>
    </location>
</feature>
<dbReference type="GO" id="GO:0043065">
    <property type="term" value="P:positive regulation of apoptotic process"/>
    <property type="evidence" value="ECO:0007669"/>
    <property type="project" value="InterPro"/>
</dbReference>
<evidence type="ECO:0000256" key="4">
    <source>
        <dbReference type="ARBA" id="ARBA00022692"/>
    </source>
</evidence>
<feature type="domain" description="E3 ubiquitin-protein ligase RNF220 middle" evidence="10">
    <location>
        <begin position="213"/>
        <end position="362"/>
    </location>
</feature>
<name>A0A8J6LH83_TENMO</name>
<evidence type="ECO:0000259" key="10">
    <source>
        <dbReference type="Pfam" id="PF15926"/>
    </source>
</evidence>
<keyword evidence="8" id="KW-0472">Membrane</keyword>
<sequence length="456" mass="50613">MSSSKSSLDDLLGESWVDVSAGSTCSQGGGGTGTPSSVSHQLNVEDYLRLLREAQRESNQSSARVSLAGSRRDSPRSSPKSPPNSPVQGTPLNLEWQSYYMNSEAKDASQEGYVEHSLCSCWQYQCLFAQRIVHIVFNQSDITHSCIMDGSVKEIELASSSCNGEEGGRGCRNKRKLSEPICCPVCSVTLRISEVQSHFVLEIDKLSKIPSTKHKSNGRNAPSSSNTSDNNADKTWETFQKVRLNRQNRHRSKTKKRKAEEIVCPICNKEAPEEITLHVEKCLRRTERNESESDESIDVEAFEEYEWAGQSRVRITSLLPGGVINLGTSISMTEEDEDLNVDGDDAQTYGSPQYSERDVILLPGDPENIALRKAVIGEDPKRMQPEENDGLTAQPKGDPLVEVLKNRIRELESKEKNREEVYKCLICMESSLNASVNLAEAITSLAHIGRDIIKTD</sequence>
<dbReference type="Pfam" id="PF06553">
    <property type="entry name" value="BNIP3"/>
    <property type="match status" value="1"/>
</dbReference>
<evidence type="ECO:0000256" key="3">
    <source>
        <dbReference type="ARBA" id="ARBA00007710"/>
    </source>
</evidence>
<dbReference type="GO" id="GO:0006915">
    <property type="term" value="P:apoptotic process"/>
    <property type="evidence" value="ECO:0007669"/>
    <property type="project" value="UniProtKB-KW"/>
</dbReference>
<dbReference type="GO" id="GO:0042802">
    <property type="term" value="F:identical protein binding"/>
    <property type="evidence" value="ECO:0007669"/>
    <property type="project" value="UniProtKB-ARBA"/>
</dbReference>
<dbReference type="PANTHER" id="PTHR13459">
    <property type="entry name" value="E3 UBIQUITIN-PROTEIN LIGASE RNF220 ISOFORM X1"/>
    <property type="match status" value="1"/>
</dbReference>
<reference evidence="11" key="1">
    <citation type="journal article" date="2020" name="J Insects Food Feed">
        <title>The yellow mealworm (Tenebrio molitor) genome: a resource for the emerging insects as food and feed industry.</title>
        <authorList>
            <person name="Eriksson T."/>
            <person name="Andere A."/>
            <person name="Kelstrup H."/>
            <person name="Emery V."/>
            <person name="Picard C."/>
        </authorList>
    </citation>
    <scope>NUCLEOTIDE SEQUENCE</scope>
    <source>
        <strain evidence="11">Stoneville</strain>
        <tissue evidence="11">Whole head</tissue>
    </source>
</reference>
<dbReference type="Proteomes" id="UP000719412">
    <property type="component" value="Unassembled WGS sequence"/>
</dbReference>
<dbReference type="AlphaFoldDB" id="A0A8J6LH83"/>
<evidence type="ECO:0000256" key="7">
    <source>
        <dbReference type="ARBA" id="ARBA00023128"/>
    </source>
</evidence>
<evidence type="ECO:0000256" key="2">
    <source>
        <dbReference type="ARBA" id="ARBA00004325"/>
    </source>
</evidence>
<keyword evidence="5" id="KW-0053">Apoptosis</keyword>
<dbReference type="GO" id="GO:0016567">
    <property type="term" value="P:protein ubiquitination"/>
    <property type="evidence" value="ECO:0007669"/>
    <property type="project" value="TreeGrafter"/>
</dbReference>
<keyword evidence="4" id="KW-0812">Transmembrane</keyword>
<dbReference type="InterPro" id="IPR031824">
    <property type="entry name" value="RNF220_mid"/>
</dbReference>
<dbReference type="InterPro" id="IPR052443">
    <property type="entry name" value="E3_ubiq-ligase_RNF220-like"/>
</dbReference>
<evidence type="ECO:0000256" key="1">
    <source>
        <dbReference type="ARBA" id="ARBA00004167"/>
    </source>
</evidence>
<evidence type="ECO:0000313" key="11">
    <source>
        <dbReference type="EMBL" id="KAH0822609.1"/>
    </source>
</evidence>
<keyword evidence="12" id="KW-1185">Reference proteome</keyword>
<dbReference type="GO" id="GO:0061630">
    <property type="term" value="F:ubiquitin protein ligase activity"/>
    <property type="evidence" value="ECO:0007669"/>
    <property type="project" value="TreeGrafter"/>
</dbReference>
<dbReference type="GO" id="GO:0031966">
    <property type="term" value="C:mitochondrial membrane"/>
    <property type="evidence" value="ECO:0007669"/>
    <property type="project" value="UniProtKB-SubCell"/>
</dbReference>